<name>A0A0D0DSI3_9AGAM</name>
<accession>A0A0D0DSI3</accession>
<organism evidence="1 2">
    <name type="scientific">Paxillus rubicundulus Ve08.2h10</name>
    <dbReference type="NCBI Taxonomy" id="930991"/>
    <lineage>
        <taxon>Eukaryota</taxon>
        <taxon>Fungi</taxon>
        <taxon>Dikarya</taxon>
        <taxon>Basidiomycota</taxon>
        <taxon>Agaricomycotina</taxon>
        <taxon>Agaricomycetes</taxon>
        <taxon>Agaricomycetidae</taxon>
        <taxon>Boletales</taxon>
        <taxon>Paxilineae</taxon>
        <taxon>Paxillaceae</taxon>
        <taxon>Paxillus</taxon>
    </lineage>
</organism>
<reference evidence="1 2" key="1">
    <citation type="submission" date="2014-04" db="EMBL/GenBank/DDBJ databases">
        <authorList>
            <consortium name="DOE Joint Genome Institute"/>
            <person name="Kuo A."/>
            <person name="Kohler A."/>
            <person name="Jargeat P."/>
            <person name="Nagy L.G."/>
            <person name="Floudas D."/>
            <person name="Copeland A."/>
            <person name="Barry K.W."/>
            <person name="Cichocki N."/>
            <person name="Veneault-Fourrey C."/>
            <person name="LaButti K."/>
            <person name="Lindquist E.A."/>
            <person name="Lipzen A."/>
            <person name="Lundell T."/>
            <person name="Morin E."/>
            <person name="Murat C."/>
            <person name="Sun H."/>
            <person name="Tunlid A."/>
            <person name="Henrissat B."/>
            <person name="Grigoriev I.V."/>
            <person name="Hibbett D.S."/>
            <person name="Martin F."/>
            <person name="Nordberg H.P."/>
            <person name="Cantor M.N."/>
            <person name="Hua S.X."/>
        </authorList>
    </citation>
    <scope>NUCLEOTIDE SEQUENCE [LARGE SCALE GENOMIC DNA]</scope>
    <source>
        <strain evidence="1 2">Ve08.2h10</strain>
    </source>
</reference>
<evidence type="ECO:0000313" key="2">
    <source>
        <dbReference type="Proteomes" id="UP000054538"/>
    </source>
</evidence>
<reference evidence="2" key="2">
    <citation type="submission" date="2015-01" db="EMBL/GenBank/DDBJ databases">
        <title>Evolutionary Origins and Diversification of the Mycorrhizal Mutualists.</title>
        <authorList>
            <consortium name="DOE Joint Genome Institute"/>
            <consortium name="Mycorrhizal Genomics Consortium"/>
            <person name="Kohler A."/>
            <person name="Kuo A."/>
            <person name="Nagy L.G."/>
            <person name="Floudas D."/>
            <person name="Copeland A."/>
            <person name="Barry K.W."/>
            <person name="Cichocki N."/>
            <person name="Veneault-Fourrey C."/>
            <person name="LaButti K."/>
            <person name="Lindquist E.A."/>
            <person name="Lipzen A."/>
            <person name="Lundell T."/>
            <person name="Morin E."/>
            <person name="Murat C."/>
            <person name="Riley R."/>
            <person name="Ohm R."/>
            <person name="Sun H."/>
            <person name="Tunlid A."/>
            <person name="Henrissat B."/>
            <person name="Grigoriev I.V."/>
            <person name="Hibbett D.S."/>
            <person name="Martin F."/>
        </authorList>
    </citation>
    <scope>NUCLEOTIDE SEQUENCE [LARGE SCALE GENOMIC DNA]</scope>
    <source>
        <strain evidence="2">Ve08.2h10</strain>
    </source>
</reference>
<protein>
    <submittedName>
        <fullName evidence="1">Uncharacterized protein</fullName>
    </submittedName>
</protein>
<dbReference type="HOGENOM" id="CLU_2237432_0_0_1"/>
<gene>
    <name evidence="1" type="ORF">PAXRUDRAFT_825981</name>
</gene>
<evidence type="ECO:0000313" key="1">
    <source>
        <dbReference type="EMBL" id="KIK96413.1"/>
    </source>
</evidence>
<dbReference type="AlphaFoldDB" id="A0A0D0DSI3"/>
<proteinExistence type="predicted"/>
<sequence length="105" mass="11873">MRAMWIVSQMYLYQSSNSVSRHDGAILLAAILLCSITFPDHAPPSLASFHPSNQRLANLVDITRRSPDIAPLRSQVASVLNEVENQRTRPNELRLNILYISSTRR</sequence>
<dbReference type="InParanoid" id="A0A0D0DSI3"/>
<dbReference type="Proteomes" id="UP000054538">
    <property type="component" value="Unassembled WGS sequence"/>
</dbReference>
<keyword evidence="2" id="KW-1185">Reference proteome</keyword>
<dbReference type="EMBL" id="KN824988">
    <property type="protein sequence ID" value="KIK96413.1"/>
    <property type="molecule type" value="Genomic_DNA"/>
</dbReference>